<reference evidence="5" key="1">
    <citation type="journal article" date="2019" name="Int. J. Syst. Evol. Microbiol.">
        <title>The Global Catalogue of Microorganisms (GCM) 10K type strain sequencing project: providing services to taxonomists for standard genome sequencing and annotation.</title>
        <authorList>
            <consortium name="The Broad Institute Genomics Platform"/>
            <consortium name="The Broad Institute Genome Sequencing Center for Infectious Disease"/>
            <person name="Wu L."/>
            <person name="Ma J."/>
        </authorList>
    </citation>
    <scope>NUCLEOTIDE SEQUENCE [LARGE SCALE GENOMIC DNA]</scope>
    <source>
        <strain evidence="5">JCM 10671</strain>
    </source>
</reference>
<dbReference type="PROSITE" id="PS01081">
    <property type="entry name" value="HTH_TETR_1"/>
    <property type="match status" value="1"/>
</dbReference>
<keyword evidence="1 2" id="KW-0238">DNA-binding</keyword>
<name>A0ABP3R938_9ACTN</name>
<dbReference type="Pfam" id="PF00440">
    <property type="entry name" value="TetR_N"/>
    <property type="match status" value="1"/>
</dbReference>
<dbReference type="SUPFAM" id="SSF46689">
    <property type="entry name" value="Homeodomain-like"/>
    <property type="match status" value="1"/>
</dbReference>
<dbReference type="PRINTS" id="PR00455">
    <property type="entry name" value="HTHTETR"/>
</dbReference>
<evidence type="ECO:0000256" key="1">
    <source>
        <dbReference type="ARBA" id="ARBA00023125"/>
    </source>
</evidence>
<dbReference type="PANTHER" id="PTHR30055">
    <property type="entry name" value="HTH-TYPE TRANSCRIPTIONAL REGULATOR RUTR"/>
    <property type="match status" value="1"/>
</dbReference>
<protein>
    <recommendedName>
        <fullName evidence="3">HTH tetR-type domain-containing protein</fullName>
    </recommendedName>
</protein>
<evidence type="ECO:0000256" key="2">
    <source>
        <dbReference type="PROSITE-ProRule" id="PRU00335"/>
    </source>
</evidence>
<organism evidence="4 5">
    <name type="scientific">Sporichthya brevicatena</name>
    <dbReference type="NCBI Taxonomy" id="171442"/>
    <lineage>
        <taxon>Bacteria</taxon>
        <taxon>Bacillati</taxon>
        <taxon>Actinomycetota</taxon>
        <taxon>Actinomycetes</taxon>
        <taxon>Sporichthyales</taxon>
        <taxon>Sporichthyaceae</taxon>
        <taxon>Sporichthya</taxon>
    </lineage>
</organism>
<dbReference type="Gene3D" id="1.10.357.10">
    <property type="entry name" value="Tetracycline Repressor, domain 2"/>
    <property type="match status" value="1"/>
</dbReference>
<proteinExistence type="predicted"/>
<dbReference type="InterPro" id="IPR023772">
    <property type="entry name" value="DNA-bd_HTH_TetR-type_CS"/>
</dbReference>
<feature type="DNA-binding region" description="H-T-H motif" evidence="2">
    <location>
        <begin position="48"/>
        <end position="67"/>
    </location>
</feature>
<dbReference type="InterPro" id="IPR050109">
    <property type="entry name" value="HTH-type_TetR-like_transc_reg"/>
</dbReference>
<keyword evidence="5" id="KW-1185">Reference proteome</keyword>
<evidence type="ECO:0000313" key="4">
    <source>
        <dbReference type="EMBL" id="GAA0605737.1"/>
    </source>
</evidence>
<evidence type="ECO:0000259" key="3">
    <source>
        <dbReference type="PROSITE" id="PS50977"/>
    </source>
</evidence>
<feature type="domain" description="HTH tetR-type" evidence="3">
    <location>
        <begin position="25"/>
        <end position="85"/>
    </location>
</feature>
<dbReference type="InterPro" id="IPR001647">
    <property type="entry name" value="HTH_TetR"/>
</dbReference>
<sequence>MTTEARVPGSEREVLARRPVRRPSAVVRGLLLDSARRLFAARGYAGASTREIAADAGVNEALIFRHFGNKVGLFRAAVVEPFRALIDDFVDSWEATYIANSMSTEDLTGAWIHALHDMMHEHRELIVALIGANSFDAENDPDGDLLSDAFARPLERLERFTRREMAGRGLGANPTVAVRATFGMVLSMAVLDDWFFSGVTRPPSEETIAREMTDLVVFGIRGPNGGPVRG</sequence>
<accession>A0ABP3R938</accession>
<dbReference type="EMBL" id="BAAAHE010000005">
    <property type="protein sequence ID" value="GAA0605737.1"/>
    <property type="molecule type" value="Genomic_DNA"/>
</dbReference>
<dbReference type="Proteomes" id="UP001500957">
    <property type="component" value="Unassembled WGS sequence"/>
</dbReference>
<gene>
    <name evidence="4" type="ORF">GCM10009547_04540</name>
</gene>
<dbReference type="InterPro" id="IPR009057">
    <property type="entry name" value="Homeodomain-like_sf"/>
</dbReference>
<dbReference type="PROSITE" id="PS50977">
    <property type="entry name" value="HTH_TETR_2"/>
    <property type="match status" value="1"/>
</dbReference>
<evidence type="ECO:0000313" key="5">
    <source>
        <dbReference type="Proteomes" id="UP001500957"/>
    </source>
</evidence>
<dbReference type="PANTHER" id="PTHR30055:SF226">
    <property type="entry name" value="HTH-TYPE TRANSCRIPTIONAL REGULATOR PKSA"/>
    <property type="match status" value="1"/>
</dbReference>
<comment type="caution">
    <text evidence="4">The sequence shown here is derived from an EMBL/GenBank/DDBJ whole genome shotgun (WGS) entry which is preliminary data.</text>
</comment>